<organism evidence="1 2">
    <name type="scientific">Trifolium medium</name>
    <dbReference type="NCBI Taxonomy" id="97028"/>
    <lineage>
        <taxon>Eukaryota</taxon>
        <taxon>Viridiplantae</taxon>
        <taxon>Streptophyta</taxon>
        <taxon>Embryophyta</taxon>
        <taxon>Tracheophyta</taxon>
        <taxon>Spermatophyta</taxon>
        <taxon>Magnoliopsida</taxon>
        <taxon>eudicotyledons</taxon>
        <taxon>Gunneridae</taxon>
        <taxon>Pentapetalae</taxon>
        <taxon>rosids</taxon>
        <taxon>fabids</taxon>
        <taxon>Fabales</taxon>
        <taxon>Fabaceae</taxon>
        <taxon>Papilionoideae</taxon>
        <taxon>50 kb inversion clade</taxon>
        <taxon>NPAAA clade</taxon>
        <taxon>Hologalegina</taxon>
        <taxon>IRL clade</taxon>
        <taxon>Trifolieae</taxon>
        <taxon>Trifolium</taxon>
    </lineage>
</organism>
<dbReference type="Proteomes" id="UP000265520">
    <property type="component" value="Unassembled WGS sequence"/>
</dbReference>
<dbReference type="EMBL" id="LXQA010135997">
    <property type="protein sequence ID" value="MCI23422.1"/>
    <property type="molecule type" value="Genomic_DNA"/>
</dbReference>
<dbReference type="AlphaFoldDB" id="A0A392QHU0"/>
<protein>
    <submittedName>
        <fullName evidence="1">Uncharacterized protein</fullName>
    </submittedName>
</protein>
<evidence type="ECO:0000313" key="2">
    <source>
        <dbReference type="Proteomes" id="UP000265520"/>
    </source>
</evidence>
<comment type="caution">
    <text evidence="1">The sequence shown here is derived from an EMBL/GenBank/DDBJ whole genome shotgun (WGS) entry which is preliminary data.</text>
</comment>
<reference evidence="1 2" key="1">
    <citation type="journal article" date="2018" name="Front. Plant Sci.">
        <title>Red Clover (Trifolium pratense) and Zigzag Clover (T. medium) - A Picture of Genomic Similarities and Differences.</title>
        <authorList>
            <person name="Dluhosova J."/>
            <person name="Istvanek J."/>
            <person name="Nedelnik J."/>
            <person name="Repkova J."/>
        </authorList>
    </citation>
    <scope>NUCLEOTIDE SEQUENCE [LARGE SCALE GENOMIC DNA]</scope>
    <source>
        <strain evidence="2">cv. 10/8</strain>
        <tissue evidence="1">Leaf</tissue>
    </source>
</reference>
<name>A0A392QHU0_9FABA</name>
<accession>A0A392QHU0</accession>
<feature type="non-terminal residue" evidence="1">
    <location>
        <position position="1"/>
    </location>
</feature>
<proteinExistence type="predicted"/>
<sequence length="65" mass="7276">IAEIGSELMEVAATVAGKRIWGGWKEEHDHKTRLEAGKQMKHGFLEKNFSNGQWAGLLGFMGYDL</sequence>
<keyword evidence="2" id="KW-1185">Reference proteome</keyword>
<evidence type="ECO:0000313" key="1">
    <source>
        <dbReference type="EMBL" id="MCI23422.1"/>
    </source>
</evidence>